<dbReference type="InterPro" id="IPR011701">
    <property type="entry name" value="MFS"/>
</dbReference>
<reference evidence="9 10" key="1">
    <citation type="submission" date="2018-11" db="EMBL/GenBank/DDBJ databases">
        <title>Genome sequencing and assembly of Clostridium tagluense strain A121.</title>
        <authorList>
            <person name="Murakami T."/>
            <person name="Segawa T."/>
            <person name="Shcherbakova V.A."/>
            <person name="Mori H."/>
            <person name="Yoshimura Y."/>
        </authorList>
    </citation>
    <scope>NUCLEOTIDE SEQUENCE [LARGE SCALE GENOMIC DNA]</scope>
    <source>
        <strain evidence="9 10">A121</strain>
    </source>
</reference>
<feature type="transmembrane region" description="Helical" evidence="6">
    <location>
        <begin position="47"/>
        <end position="68"/>
    </location>
</feature>
<keyword evidence="2" id="KW-0813">Transport</keyword>
<feature type="signal peptide" evidence="7">
    <location>
        <begin position="1"/>
        <end position="23"/>
    </location>
</feature>
<keyword evidence="10" id="KW-1185">Reference proteome</keyword>
<protein>
    <submittedName>
        <fullName evidence="9">Major facilitator superfamily protein</fullName>
    </submittedName>
</protein>
<gene>
    <name evidence="9" type="ORF">Ctaglu_46940</name>
</gene>
<evidence type="ECO:0000256" key="2">
    <source>
        <dbReference type="ARBA" id="ARBA00022448"/>
    </source>
</evidence>
<dbReference type="Pfam" id="PF07690">
    <property type="entry name" value="MFS_1"/>
    <property type="match status" value="1"/>
</dbReference>
<dbReference type="PANTHER" id="PTHR23514:SF13">
    <property type="entry name" value="INNER MEMBRANE PROTEIN YBJJ"/>
    <property type="match status" value="1"/>
</dbReference>
<evidence type="ECO:0000256" key="7">
    <source>
        <dbReference type="SAM" id="SignalP"/>
    </source>
</evidence>
<feature type="transmembrane region" description="Helical" evidence="6">
    <location>
        <begin position="244"/>
        <end position="265"/>
    </location>
</feature>
<dbReference type="GO" id="GO:0022857">
    <property type="term" value="F:transmembrane transporter activity"/>
    <property type="evidence" value="ECO:0007669"/>
    <property type="project" value="InterPro"/>
</dbReference>
<feature type="transmembrane region" description="Helical" evidence="6">
    <location>
        <begin position="296"/>
        <end position="315"/>
    </location>
</feature>
<dbReference type="OrthoDB" id="1674556at2"/>
<evidence type="ECO:0000256" key="3">
    <source>
        <dbReference type="ARBA" id="ARBA00022692"/>
    </source>
</evidence>
<feature type="transmembrane region" description="Helical" evidence="6">
    <location>
        <begin position="75"/>
        <end position="98"/>
    </location>
</feature>
<keyword evidence="7" id="KW-0732">Signal</keyword>
<dbReference type="GO" id="GO:0005886">
    <property type="term" value="C:plasma membrane"/>
    <property type="evidence" value="ECO:0007669"/>
    <property type="project" value="UniProtKB-SubCell"/>
</dbReference>
<evidence type="ECO:0000313" key="10">
    <source>
        <dbReference type="Proteomes" id="UP000287872"/>
    </source>
</evidence>
<feature type="chain" id="PRO_5019065815" evidence="7">
    <location>
        <begin position="24"/>
        <end position="396"/>
    </location>
</feature>
<feature type="transmembrane region" description="Helical" evidence="6">
    <location>
        <begin position="327"/>
        <end position="347"/>
    </location>
</feature>
<evidence type="ECO:0000259" key="8">
    <source>
        <dbReference type="PROSITE" id="PS50850"/>
    </source>
</evidence>
<feature type="transmembrane region" description="Helical" evidence="6">
    <location>
        <begin position="164"/>
        <end position="185"/>
    </location>
</feature>
<feature type="domain" description="Major facilitator superfamily (MFS) profile" evidence="8">
    <location>
        <begin position="9"/>
        <end position="382"/>
    </location>
</feature>
<dbReference type="EMBL" id="BHYK01000054">
    <property type="protein sequence ID" value="GCD13071.1"/>
    <property type="molecule type" value="Genomic_DNA"/>
</dbReference>
<keyword evidence="5 6" id="KW-0472">Membrane</keyword>
<dbReference type="PANTHER" id="PTHR23514">
    <property type="entry name" value="BYPASS OF STOP CODON PROTEIN 6"/>
    <property type="match status" value="1"/>
</dbReference>
<accession>A0A401UU55</accession>
<evidence type="ECO:0000256" key="1">
    <source>
        <dbReference type="ARBA" id="ARBA00004651"/>
    </source>
</evidence>
<keyword evidence="4 6" id="KW-1133">Transmembrane helix</keyword>
<feature type="transmembrane region" description="Helical" evidence="6">
    <location>
        <begin position="138"/>
        <end position="158"/>
    </location>
</feature>
<dbReference type="InterPro" id="IPR020846">
    <property type="entry name" value="MFS_dom"/>
</dbReference>
<dbReference type="Proteomes" id="UP000287872">
    <property type="component" value="Unassembled WGS sequence"/>
</dbReference>
<evidence type="ECO:0000256" key="5">
    <source>
        <dbReference type="ARBA" id="ARBA00023136"/>
    </source>
</evidence>
<dbReference type="Gene3D" id="1.20.1250.20">
    <property type="entry name" value="MFS general substrate transporter like domains"/>
    <property type="match status" value="2"/>
</dbReference>
<evidence type="ECO:0000313" key="9">
    <source>
        <dbReference type="EMBL" id="GCD13071.1"/>
    </source>
</evidence>
<organism evidence="9 10">
    <name type="scientific">Clostridium tagluense</name>
    <dbReference type="NCBI Taxonomy" id="360422"/>
    <lineage>
        <taxon>Bacteria</taxon>
        <taxon>Bacillati</taxon>
        <taxon>Bacillota</taxon>
        <taxon>Clostridia</taxon>
        <taxon>Eubacteriales</taxon>
        <taxon>Clostridiaceae</taxon>
        <taxon>Clostridium</taxon>
    </lineage>
</organism>
<dbReference type="SUPFAM" id="SSF103473">
    <property type="entry name" value="MFS general substrate transporter"/>
    <property type="match status" value="1"/>
</dbReference>
<name>A0A401UU55_9CLOT</name>
<sequence length="396" mass="43980">MKNKNNAIVIIFLFIAMALNAMAENTKGIFIPSFKLDFNIDNTGIGIMIFIGSLAYISFSYIGGILCEKIGQKRVIILGLSCMVLSLALMSVVHSYTFFLIDMFIMNIGLALTSISINTLVPVLLLSYQAILMNVIHFCYGVGGATGQALGGILMTKGFTWRNIYLGISLLFVILLIAFTFIKMPHTHKYSESNKINKLELLRNKVIYFYVFALGFYVFSEVATVSWLVNYIKDNYKYNSSKSAFYSVMFLVIFSIGRLVGGFVVEKLGYLKTTMGSLIIAVCLFTLGLVVGEKGLIIISVSGLFFAITFPTLVLTISKVFKQNTAYITGVIVTLTSSINMLLNLVIGKLNDRVGTYFAFYMIPISLIISIIFIYLIYINTKSKFTLDSGVKNEQG</sequence>
<dbReference type="RefSeq" id="WP_125006287.1">
    <property type="nucleotide sequence ID" value="NZ_BHYK01000054.1"/>
</dbReference>
<feature type="transmembrane region" description="Helical" evidence="6">
    <location>
        <begin position="359"/>
        <end position="379"/>
    </location>
</feature>
<dbReference type="AlphaFoldDB" id="A0A401UU55"/>
<feature type="transmembrane region" description="Helical" evidence="6">
    <location>
        <begin position="270"/>
        <end position="290"/>
    </location>
</feature>
<feature type="transmembrane region" description="Helical" evidence="6">
    <location>
        <begin position="104"/>
        <end position="126"/>
    </location>
</feature>
<comment type="caution">
    <text evidence="9">The sequence shown here is derived from an EMBL/GenBank/DDBJ whole genome shotgun (WGS) entry which is preliminary data.</text>
</comment>
<proteinExistence type="predicted"/>
<dbReference type="InterPro" id="IPR051788">
    <property type="entry name" value="MFS_Transporter"/>
</dbReference>
<dbReference type="PROSITE" id="PS50850">
    <property type="entry name" value="MFS"/>
    <property type="match status" value="1"/>
</dbReference>
<feature type="transmembrane region" description="Helical" evidence="6">
    <location>
        <begin position="206"/>
        <end position="232"/>
    </location>
</feature>
<comment type="subcellular location">
    <subcellularLocation>
        <location evidence="1">Cell membrane</location>
        <topology evidence="1">Multi-pass membrane protein</topology>
    </subcellularLocation>
</comment>
<evidence type="ECO:0000256" key="4">
    <source>
        <dbReference type="ARBA" id="ARBA00022989"/>
    </source>
</evidence>
<dbReference type="InterPro" id="IPR036259">
    <property type="entry name" value="MFS_trans_sf"/>
</dbReference>
<keyword evidence="3 6" id="KW-0812">Transmembrane</keyword>
<evidence type="ECO:0000256" key="6">
    <source>
        <dbReference type="SAM" id="Phobius"/>
    </source>
</evidence>